<reference evidence="2 3" key="1">
    <citation type="journal article" date="2018" name="Cell">
        <title>The Chara Genome: Secondary Complexity and Implications for Plant Terrestrialization.</title>
        <authorList>
            <person name="Nishiyama T."/>
            <person name="Sakayama H."/>
            <person name="Vries J.D."/>
            <person name="Buschmann H."/>
            <person name="Saint-Marcoux D."/>
            <person name="Ullrich K.K."/>
            <person name="Haas F.B."/>
            <person name="Vanderstraeten L."/>
            <person name="Becker D."/>
            <person name="Lang D."/>
            <person name="Vosolsobe S."/>
            <person name="Rombauts S."/>
            <person name="Wilhelmsson P.K.I."/>
            <person name="Janitza P."/>
            <person name="Kern R."/>
            <person name="Heyl A."/>
            <person name="Rumpler F."/>
            <person name="Villalobos L.I.A.C."/>
            <person name="Clay J.M."/>
            <person name="Skokan R."/>
            <person name="Toyoda A."/>
            <person name="Suzuki Y."/>
            <person name="Kagoshima H."/>
            <person name="Schijlen E."/>
            <person name="Tajeshwar N."/>
            <person name="Catarino B."/>
            <person name="Hetherington A.J."/>
            <person name="Saltykova A."/>
            <person name="Bonnot C."/>
            <person name="Breuninger H."/>
            <person name="Symeonidi A."/>
            <person name="Radhakrishnan G.V."/>
            <person name="Van Nieuwerburgh F."/>
            <person name="Deforce D."/>
            <person name="Chang C."/>
            <person name="Karol K.G."/>
            <person name="Hedrich R."/>
            <person name="Ulvskov P."/>
            <person name="Glockner G."/>
            <person name="Delwiche C.F."/>
            <person name="Petrasek J."/>
            <person name="Van de Peer Y."/>
            <person name="Friml J."/>
            <person name="Beilby M."/>
            <person name="Dolan L."/>
            <person name="Kohara Y."/>
            <person name="Sugano S."/>
            <person name="Fujiyama A."/>
            <person name="Delaux P.-M."/>
            <person name="Quint M."/>
            <person name="TheiBen G."/>
            <person name="Hagemann M."/>
            <person name="Harholt J."/>
            <person name="Dunand C."/>
            <person name="Zachgo S."/>
            <person name="Langdale J."/>
            <person name="Maumus F."/>
            <person name="Straeten D.V.D."/>
            <person name="Gould S.B."/>
            <person name="Rensing S.A."/>
        </authorList>
    </citation>
    <scope>NUCLEOTIDE SEQUENCE [LARGE SCALE GENOMIC DNA]</scope>
    <source>
        <strain evidence="2 3">S276</strain>
    </source>
</reference>
<gene>
    <name evidence="2" type="ORF">CBR_g20093</name>
</gene>
<proteinExistence type="predicted"/>
<evidence type="ECO:0000256" key="1">
    <source>
        <dbReference type="SAM" id="MobiDB-lite"/>
    </source>
</evidence>
<dbReference type="Gramene" id="GBG75462">
    <property type="protein sequence ID" value="GBG75462"/>
    <property type="gene ID" value="CBR_g20093"/>
</dbReference>
<keyword evidence="3" id="KW-1185">Reference proteome</keyword>
<sequence>MMWSSSVKPQVEERRGEEREDAGSFRGIAGITASGVFATSNCLQLKVKLRFRFGLDGREPKQQIVRKKEERRGEEREDAD</sequence>
<evidence type="ECO:0000313" key="3">
    <source>
        <dbReference type="Proteomes" id="UP000265515"/>
    </source>
</evidence>
<feature type="region of interest" description="Disordered" evidence="1">
    <location>
        <begin position="1"/>
        <end position="23"/>
    </location>
</feature>
<dbReference type="Proteomes" id="UP000265515">
    <property type="component" value="Unassembled WGS sequence"/>
</dbReference>
<comment type="caution">
    <text evidence="2">The sequence shown here is derived from an EMBL/GenBank/DDBJ whole genome shotgun (WGS) entry which is preliminary data.</text>
</comment>
<accession>A0A388KZQ1</accession>
<protein>
    <submittedName>
        <fullName evidence="2">Uncharacterized protein</fullName>
    </submittedName>
</protein>
<dbReference type="AlphaFoldDB" id="A0A388KZQ1"/>
<name>A0A388KZQ1_CHABU</name>
<evidence type="ECO:0000313" key="2">
    <source>
        <dbReference type="EMBL" id="GBG75462.1"/>
    </source>
</evidence>
<feature type="compositionally biased region" description="Basic and acidic residues" evidence="1">
    <location>
        <begin position="10"/>
        <end position="23"/>
    </location>
</feature>
<dbReference type="EMBL" id="BFEA01000225">
    <property type="protein sequence ID" value="GBG75462.1"/>
    <property type="molecule type" value="Genomic_DNA"/>
</dbReference>
<organism evidence="2 3">
    <name type="scientific">Chara braunii</name>
    <name type="common">Braun's stonewort</name>
    <dbReference type="NCBI Taxonomy" id="69332"/>
    <lineage>
        <taxon>Eukaryota</taxon>
        <taxon>Viridiplantae</taxon>
        <taxon>Streptophyta</taxon>
        <taxon>Charophyceae</taxon>
        <taxon>Charales</taxon>
        <taxon>Characeae</taxon>
        <taxon>Chara</taxon>
    </lineage>
</organism>